<sequence>MTTVVDNFLPQTYYRKLYDVVTSNTLPYYFQSSINNIEAVKPADFGFNYWIQDEAGTVHNWLFMPLLYAIKDRFGVGDLRRARIDMTMYNPDAYAHEPHQDYIDDHFTAIYYLNDTDGPTNIYNETEPTDDYTFDKIVSPVANRLVGFNGKQMHAGYSPSQNQCRILINANYDMR</sequence>
<accession>A0A218MKH3</accession>
<keyword evidence="1" id="KW-0378">Hydrolase</keyword>
<evidence type="ECO:0000313" key="1">
    <source>
        <dbReference type="EMBL" id="ASE99773.1"/>
    </source>
</evidence>
<protein>
    <submittedName>
        <fullName evidence="1">Putative DNA endonuclease V</fullName>
    </submittedName>
</protein>
<name>A0A218MKH3_9VIRU</name>
<reference evidence="1" key="2">
    <citation type="journal article" date="2017" name="Nat. Commun.">
        <title>Single-virus genomics reveals hidden cosmopolitan and abundant viruses.</title>
        <authorList>
            <person name="Martinez-Hernandez F."/>
            <person name="Fornas O."/>
            <person name="Lluesma Gomez M."/>
            <person name="Bolduc B."/>
            <person name="de la Cruz Pena M.J."/>
            <person name="Martinez J.M."/>
            <person name="Anton J."/>
            <person name="Gasol J.M."/>
            <person name="Rosselli R."/>
            <person name="Rodriguez-Valera F."/>
            <person name="Sullivan M.B."/>
            <person name="Acinas S.G."/>
            <person name="Martinez-Garcia M."/>
        </authorList>
    </citation>
    <scope>NUCLEOTIDE SEQUENCE</scope>
</reference>
<proteinExistence type="predicted"/>
<organism evidence="1">
    <name type="scientific">uncultured virus</name>
    <dbReference type="NCBI Taxonomy" id="340016"/>
    <lineage>
        <taxon>Viruses</taxon>
        <taxon>environmental samples</taxon>
    </lineage>
</organism>
<dbReference type="EMBL" id="KY052794">
    <property type="protein sequence ID" value="ASE99773.1"/>
    <property type="molecule type" value="Genomic_DNA"/>
</dbReference>
<keyword evidence="1" id="KW-0255">Endonuclease</keyword>
<dbReference type="Gene3D" id="2.60.120.620">
    <property type="entry name" value="q2cbj1_9rhob like domain"/>
    <property type="match status" value="1"/>
</dbReference>
<dbReference type="GO" id="GO:0004519">
    <property type="term" value="F:endonuclease activity"/>
    <property type="evidence" value="ECO:0007669"/>
    <property type="project" value="UniProtKB-KW"/>
</dbReference>
<reference evidence="1" key="1">
    <citation type="submission" date="2016-10" db="EMBL/GenBank/DDBJ databases">
        <authorList>
            <person name="Varghese N."/>
        </authorList>
    </citation>
    <scope>NUCLEOTIDE SEQUENCE</scope>
</reference>
<keyword evidence="1" id="KW-0540">Nuclease</keyword>